<dbReference type="GeneID" id="107898829"/>
<dbReference type="PANTHER" id="PTHR47071">
    <property type="entry name" value="PROTEIN TRM32"/>
    <property type="match status" value="1"/>
</dbReference>
<dbReference type="PaxDb" id="3635-A0A1U8IP24"/>
<name>A0A1U8IP24_GOSHI</name>
<evidence type="ECO:0000313" key="4">
    <source>
        <dbReference type="Proteomes" id="UP000818029"/>
    </source>
</evidence>
<feature type="compositionally biased region" description="Basic and acidic residues" evidence="1">
    <location>
        <begin position="101"/>
        <end position="111"/>
    </location>
</feature>
<reference evidence="4" key="1">
    <citation type="journal article" date="2020" name="Nat. Genet.">
        <title>Genomic diversifications of five Gossypium allopolyploid species and their impact on cotton improvement.</title>
        <authorList>
            <person name="Chen Z.J."/>
            <person name="Sreedasyam A."/>
            <person name="Ando A."/>
            <person name="Song Q."/>
            <person name="De Santiago L.M."/>
            <person name="Hulse-Kemp A.M."/>
            <person name="Ding M."/>
            <person name="Ye W."/>
            <person name="Kirkbride R.C."/>
            <person name="Jenkins J."/>
            <person name="Plott C."/>
            <person name="Lovell J."/>
            <person name="Lin Y.M."/>
            <person name="Vaughn R."/>
            <person name="Liu B."/>
            <person name="Simpson S."/>
            <person name="Scheffler B.E."/>
            <person name="Wen L."/>
            <person name="Saski C.A."/>
            <person name="Grover C.E."/>
            <person name="Hu G."/>
            <person name="Conover J.L."/>
            <person name="Carlson J.W."/>
            <person name="Shu S."/>
            <person name="Boston L.B."/>
            <person name="Williams M."/>
            <person name="Peterson D.G."/>
            <person name="McGee K."/>
            <person name="Jones D.C."/>
            <person name="Wendel J.F."/>
            <person name="Stelly D.M."/>
            <person name="Grimwood J."/>
            <person name="Schmutz J."/>
        </authorList>
    </citation>
    <scope>NUCLEOTIDE SEQUENCE [LARGE SCALE GENOMIC DNA]</scope>
    <source>
        <strain evidence="4">cv. TM-1</strain>
    </source>
</reference>
<feature type="domain" description="DUF3741" evidence="2">
    <location>
        <begin position="286"/>
        <end position="314"/>
    </location>
</feature>
<feature type="compositionally biased region" description="Polar residues" evidence="1">
    <location>
        <begin position="46"/>
        <end position="67"/>
    </location>
</feature>
<evidence type="ECO:0000259" key="2">
    <source>
        <dbReference type="Pfam" id="PF12552"/>
    </source>
</evidence>
<reference evidence="5" key="2">
    <citation type="submission" date="2025-08" db="UniProtKB">
        <authorList>
            <consortium name="RefSeq"/>
        </authorList>
    </citation>
    <scope>IDENTIFICATION</scope>
</reference>
<evidence type="ECO:0008006" key="6">
    <source>
        <dbReference type="Google" id="ProtNLM"/>
    </source>
</evidence>
<dbReference type="Proteomes" id="UP000818029">
    <property type="component" value="Chromosome D11"/>
</dbReference>
<dbReference type="AlphaFoldDB" id="A0A1U8IP24"/>
<organism evidence="4 5">
    <name type="scientific">Gossypium hirsutum</name>
    <name type="common">Upland cotton</name>
    <name type="synonym">Gossypium mexicanum</name>
    <dbReference type="NCBI Taxonomy" id="3635"/>
    <lineage>
        <taxon>Eukaryota</taxon>
        <taxon>Viridiplantae</taxon>
        <taxon>Streptophyta</taxon>
        <taxon>Embryophyta</taxon>
        <taxon>Tracheophyta</taxon>
        <taxon>Spermatophyta</taxon>
        <taxon>Magnoliopsida</taxon>
        <taxon>eudicotyledons</taxon>
        <taxon>Gunneridae</taxon>
        <taxon>Pentapetalae</taxon>
        <taxon>rosids</taxon>
        <taxon>malvids</taxon>
        <taxon>Malvales</taxon>
        <taxon>Malvaceae</taxon>
        <taxon>Malvoideae</taxon>
        <taxon>Gossypium</taxon>
    </lineage>
</organism>
<accession>A0A1U8IP24</accession>
<feature type="region of interest" description="Disordered" evidence="1">
    <location>
        <begin position="499"/>
        <end position="528"/>
    </location>
</feature>
<dbReference type="InterPro" id="IPR044257">
    <property type="entry name" value="TRM32-like"/>
</dbReference>
<proteinExistence type="predicted"/>
<feature type="compositionally biased region" description="Basic and acidic residues" evidence="1">
    <location>
        <begin position="499"/>
        <end position="518"/>
    </location>
</feature>
<evidence type="ECO:0000256" key="1">
    <source>
        <dbReference type="SAM" id="MobiDB-lite"/>
    </source>
</evidence>
<evidence type="ECO:0000259" key="3">
    <source>
        <dbReference type="Pfam" id="PF14309"/>
    </source>
</evidence>
<dbReference type="InterPro" id="IPR022212">
    <property type="entry name" value="DUF3741"/>
</dbReference>
<dbReference type="PANTHER" id="PTHR47071:SF9">
    <property type="entry name" value="TRM32-LIKE PROTEIN (DUF3741)"/>
    <property type="match status" value="1"/>
</dbReference>
<feature type="compositionally biased region" description="Low complexity" evidence="1">
    <location>
        <begin position="142"/>
        <end position="151"/>
    </location>
</feature>
<feature type="region of interest" description="Disordered" evidence="1">
    <location>
        <begin position="197"/>
        <end position="245"/>
    </location>
</feature>
<feature type="compositionally biased region" description="Polar residues" evidence="1">
    <location>
        <begin position="341"/>
        <end position="352"/>
    </location>
</feature>
<sequence>MMKNKCLFCLLYDSLIKRITRPRWIEKIRNVKKLVKSLPKKSSKKQTNQQAMGKNLRTNSSNMSIPQSHNPRCMWGIFHVLKYHHWNRRFIKKRILNKKQGTGDENAKDEAVEGSNGNVEDTSKHKKGEAANAKVEGKKKQTSTGSKTSVKSRLKALITEEVAKRKGRGKHQRCSTYPIQTKSDTDQHVDAHIDDLLPETEQGSPRTSDKNKGICYESGSEDQTVSKSTEEHVTSDETDEEHGVGKGWVEGQNMKKLLESAVLSPEELEAKKKALEEHGKDIGPGYESKYLMDALDIIKMNQGFLLTVLQDPDSPLAHHFHKHLAISAKMGMPQMEGLGSSGSTGSKQCGESSNRDGTGEDIGRKSMPLIAADHRAEGIHNLNQTKGEMADMGSSSAMNRSEMVKKRFKSLRENIKHVIQERKKERRRIAMDAVLHKIPHQKGFSKDLTKDIVDHFKEPSRLRKVFSSSLARRGSMRLERRTSFNEAIDKYTQLYESSFNKEGREESMSKRDEKRDEPIDSSGRTMKKHMRRFLSSPELYSSAYLYEALASEVPTKVSESLGYSSEVETLGKAEYKDSSIGVREGFPISSKPISQAEKAGDELENSMIVKDDVTQIEPDSKPVIMTITELEEPVESSKLQEPDIELKQSFDLPKDEVEFTLDLQPKIKDITPTVADVGIYKFKKFEPLKELDIHNKHEFTYVKDVLELSGFSGTEALGAWHADQQPLDPMMYEEVKGCIICDPNCSMEDEEVSYCNHPLLFDLTNEVLIDVYERSYNYYPRVLSQLCHIHPMPMGQHVLEKVWETISWYLSFKTGYDKPLDYVASRDLMRNDGWMSLQFEHECLGLEVEEQIFNDLLEEICSST</sequence>
<dbReference type="Pfam" id="PF12552">
    <property type="entry name" value="DUF3741"/>
    <property type="match status" value="1"/>
</dbReference>
<protein>
    <recommendedName>
        <fullName evidence="6">Protein TRM32-like</fullName>
    </recommendedName>
</protein>
<gene>
    <name evidence="5" type="primary">LOC107898829</name>
</gene>
<feature type="compositionally biased region" description="Basic and acidic residues" evidence="1">
    <location>
        <begin position="353"/>
        <end position="362"/>
    </location>
</feature>
<dbReference type="RefSeq" id="XP_016679872.2">
    <property type="nucleotide sequence ID" value="XM_016824383.2"/>
</dbReference>
<keyword evidence="4" id="KW-1185">Reference proteome</keyword>
<dbReference type="GO" id="GO:0048235">
    <property type="term" value="P:pollen sperm cell differentiation"/>
    <property type="evidence" value="ECO:0000318"/>
    <property type="project" value="GO_Central"/>
</dbReference>
<evidence type="ECO:0000313" key="5">
    <source>
        <dbReference type="RefSeq" id="XP_016679872.2"/>
    </source>
</evidence>
<feature type="domain" description="DUF4378" evidence="3">
    <location>
        <begin position="698"/>
        <end position="859"/>
    </location>
</feature>
<dbReference type="Pfam" id="PF14309">
    <property type="entry name" value="DUF4378"/>
    <property type="match status" value="1"/>
</dbReference>
<dbReference type="STRING" id="3635.A0A1U8IP24"/>
<feature type="region of interest" description="Disordered" evidence="1">
    <location>
        <begin position="36"/>
        <end position="67"/>
    </location>
</feature>
<feature type="region of interest" description="Disordered" evidence="1">
    <location>
        <begin position="333"/>
        <end position="362"/>
    </location>
</feature>
<dbReference type="KEGG" id="ghi:107898829"/>
<dbReference type="InterPro" id="IPR025486">
    <property type="entry name" value="DUF4378"/>
</dbReference>
<feature type="region of interest" description="Disordered" evidence="1">
    <location>
        <begin position="99"/>
        <end position="152"/>
    </location>
</feature>